<evidence type="ECO:0000313" key="1">
    <source>
        <dbReference type="EMBL" id="CAH0105840.1"/>
    </source>
</evidence>
<dbReference type="InterPro" id="IPR036563">
    <property type="entry name" value="MoaE_sf"/>
</dbReference>
<evidence type="ECO:0000313" key="2">
    <source>
        <dbReference type="Proteomes" id="UP000789390"/>
    </source>
</evidence>
<protein>
    <submittedName>
        <fullName evidence="1">Uncharacterized protein</fullName>
    </submittedName>
</protein>
<sequence length="242" mass="27620">MDIIKLEEEQLNINSIYSEVVENSSGAVSLFVGTTRDNFEGKKLGKRIAAFMERKRAESDVFNIQEFCHRLPLNESENSCARTEAVSRKGRKSISRKDSKSHLKVSRCVNMWGPQTHSEVPAPSSANTQLNPTPAIQERLLNMEKHMGLKKEQPIPLDVYGRLKALEDRILHLESISPEYFEGPFNLQSSKDGKKRSKLFFIDIRKIAQLSTNNFKNLPMVWKCFLLPGFLQVLEVQGVNKR</sequence>
<name>A0A8J2RYL8_9CRUS</name>
<dbReference type="Pfam" id="PF02391">
    <property type="entry name" value="MoaE"/>
    <property type="match status" value="1"/>
</dbReference>
<dbReference type="InterPro" id="IPR003448">
    <property type="entry name" value="Mopterin_biosynth_MoaE"/>
</dbReference>
<dbReference type="AlphaFoldDB" id="A0A8J2RYL8"/>
<dbReference type="EMBL" id="CAKKLH010000201">
    <property type="protein sequence ID" value="CAH0105840.1"/>
    <property type="molecule type" value="Genomic_DNA"/>
</dbReference>
<proteinExistence type="predicted"/>
<dbReference type="Gene3D" id="3.90.1170.40">
    <property type="entry name" value="Molybdopterin biosynthesis MoaE subunit"/>
    <property type="match status" value="1"/>
</dbReference>
<gene>
    <name evidence="1" type="ORF">DGAL_LOCUS8912</name>
</gene>
<organism evidence="1 2">
    <name type="scientific">Daphnia galeata</name>
    <dbReference type="NCBI Taxonomy" id="27404"/>
    <lineage>
        <taxon>Eukaryota</taxon>
        <taxon>Metazoa</taxon>
        <taxon>Ecdysozoa</taxon>
        <taxon>Arthropoda</taxon>
        <taxon>Crustacea</taxon>
        <taxon>Branchiopoda</taxon>
        <taxon>Diplostraca</taxon>
        <taxon>Cladocera</taxon>
        <taxon>Anomopoda</taxon>
        <taxon>Daphniidae</taxon>
        <taxon>Daphnia</taxon>
    </lineage>
</organism>
<reference evidence="1" key="1">
    <citation type="submission" date="2021-11" db="EMBL/GenBank/DDBJ databases">
        <authorList>
            <person name="Schell T."/>
        </authorList>
    </citation>
    <scope>NUCLEOTIDE SEQUENCE</scope>
    <source>
        <strain evidence="1">M5</strain>
    </source>
</reference>
<dbReference type="Proteomes" id="UP000789390">
    <property type="component" value="Unassembled WGS sequence"/>
</dbReference>
<accession>A0A8J2RYL8</accession>
<dbReference type="GO" id="GO:0006777">
    <property type="term" value="P:Mo-molybdopterin cofactor biosynthetic process"/>
    <property type="evidence" value="ECO:0007669"/>
    <property type="project" value="InterPro"/>
</dbReference>
<comment type="caution">
    <text evidence="1">The sequence shown here is derived from an EMBL/GenBank/DDBJ whole genome shotgun (WGS) entry which is preliminary data.</text>
</comment>
<dbReference type="PANTHER" id="PTHR23404">
    <property type="entry name" value="MOLYBDOPTERIN SYNTHASE RELATED"/>
    <property type="match status" value="1"/>
</dbReference>
<dbReference type="OrthoDB" id="5531344at2759"/>
<keyword evidence="2" id="KW-1185">Reference proteome</keyword>